<dbReference type="AlphaFoldDB" id="A0A4S8J8W9"/>
<feature type="compositionally biased region" description="Polar residues" evidence="5">
    <location>
        <begin position="555"/>
        <end position="584"/>
    </location>
</feature>
<dbReference type="InterPro" id="IPR019787">
    <property type="entry name" value="Znf_PHD-finger"/>
</dbReference>
<feature type="domain" description="PHD-type" evidence="6">
    <location>
        <begin position="149"/>
        <end position="198"/>
    </location>
</feature>
<keyword evidence="3" id="KW-0862">Zinc</keyword>
<keyword evidence="9" id="KW-1185">Reference proteome</keyword>
<keyword evidence="1" id="KW-0479">Metal-binding</keyword>
<keyword evidence="2 4" id="KW-0863">Zinc-finger</keyword>
<evidence type="ECO:0000313" key="9">
    <source>
        <dbReference type="Proteomes" id="UP000317650"/>
    </source>
</evidence>
<evidence type="ECO:0000256" key="3">
    <source>
        <dbReference type="ARBA" id="ARBA00022833"/>
    </source>
</evidence>
<feature type="region of interest" description="Disordered" evidence="5">
    <location>
        <begin position="15"/>
        <end position="55"/>
    </location>
</feature>
<dbReference type="InterPro" id="IPR017907">
    <property type="entry name" value="Znf_RING_CS"/>
</dbReference>
<dbReference type="GO" id="GO:0008270">
    <property type="term" value="F:zinc ion binding"/>
    <property type="evidence" value="ECO:0007669"/>
    <property type="project" value="UniProtKB-KW"/>
</dbReference>
<feature type="compositionally biased region" description="Low complexity" evidence="5">
    <location>
        <begin position="602"/>
        <end position="614"/>
    </location>
</feature>
<dbReference type="PROSITE" id="PS50016">
    <property type="entry name" value="ZF_PHD_2"/>
    <property type="match status" value="1"/>
</dbReference>
<feature type="compositionally biased region" description="Low complexity" evidence="5">
    <location>
        <begin position="42"/>
        <end position="51"/>
    </location>
</feature>
<dbReference type="EMBL" id="PYDT01000006">
    <property type="protein sequence ID" value="THU58050.1"/>
    <property type="molecule type" value="Genomic_DNA"/>
</dbReference>
<dbReference type="PROSITE" id="PS00518">
    <property type="entry name" value="ZF_RING_1"/>
    <property type="match status" value="1"/>
</dbReference>
<dbReference type="CDD" id="cd16574">
    <property type="entry name" value="RING-HC_Topors"/>
    <property type="match status" value="1"/>
</dbReference>
<comment type="caution">
    <text evidence="8">The sequence shown here is derived from an EMBL/GenBank/DDBJ whole genome shotgun (WGS) entry which is preliminary data.</text>
</comment>
<dbReference type="SMART" id="SM00249">
    <property type="entry name" value="PHD"/>
    <property type="match status" value="1"/>
</dbReference>
<feature type="region of interest" description="Disordered" evidence="5">
    <location>
        <begin position="343"/>
        <end position="399"/>
    </location>
</feature>
<dbReference type="PROSITE" id="PS50089">
    <property type="entry name" value="ZF_RING_2"/>
    <property type="match status" value="1"/>
</dbReference>
<protein>
    <recommendedName>
        <fullName evidence="10">RING-type domain-containing protein</fullName>
    </recommendedName>
</protein>
<reference evidence="8 9" key="1">
    <citation type="journal article" date="2019" name="Nat. Plants">
        <title>Genome sequencing of Musa balbisiana reveals subgenome evolution and function divergence in polyploid bananas.</title>
        <authorList>
            <person name="Yao X."/>
        </authorList>
    </citation>
    <scope>NUCLEOTIDE SEQUENCE [LARGE SCALE GENOMIC DNA]</scope>
    <source>
        <strain evidence="9">cv. DH-PKW</strain>
        <tissue evidence="8">Leaves</tissue>
    </source>
</reference>
<accession>A0A4S8J8W9</accession>
<evidence type="ECO:0000256" key="5">
    <source>
        <dbReference type="SAM" id="MobiDB-lite"/>
    </source>
</evidence>
<dbReference type="PANTHER" id="PTHR47177:SF4">
    <property type="entry name" value="OS06G0283200 PROTEIN"/>
    <property type="match status" value="1"/>
</dbReference>
<evidence type="ECO:0000256" key="2">
    <source>
        <dbReference type="ARBA" id="ARBA00022771"/>
    </source>
</evidence>
<evidence type="ECO:0008006" key="10">
    <source>
        <dbReference type="Google" id="ProtNLM"/>
    </source>
</evidence>
<organism evidence="8 9">
    <name type="scientific">Musa balbisiana</name>
    <name type="common">Banana</name>
    <dbReference type="NCBI Taxonomy" id="52838"/>
    <lineage>
        <taxon>Eukaryota</taxon>
        <taxon>Viridiplantae</taxon>
        <taxon>Streptophyta</taxon>
        <taxon>Embryophyta</taxon>
        <taxon>Tracheophyta</taxon>
        <taxon>Spermatophyta</taxon>
        <taxon>Magnoliopsida</taxon>
        <taxon>Liliopsida</taxon>
        <taxon>Zingiberales</taxon>
        <taxon>Musaceae</taxon>
        <taxon>Musa</taxon>
    </lineage>
</organism>
<proteinExistence type="predicted"/>
<sequence length="753" mass="82552">MAGVAEPYQAPAKRLKSLAGTMSPSSGSTGKGKEKMEPELTAAAGEGSSAAVEEEEEEGETCGICFSDSKRSIRGRIDSCDHYFCFVCIMEWAKVESRCPLCKRRFRSIRRPPVDGVFVVERVVDVPVRDQVYHPLGNESVALSDPYAHVSCSICHGSQNEELLLLCDLCDSGSHTYCSGLGTIVPEGDWYCPDCTISRDKHLKSQFDDDRCPQDSVKNVDTTEVPEQSVSIYDIVADEITSNSSRRFSTIDVLEPQSTGCRSPSRNSHHGENQDSGLQTEQSSSVSTVGKTLCGPAKCIDTGARTLRNCRNLHDRIQALRENWNSLRAGSLHFSSNLLGAKRNEKRQSIPAGTSPNISRQRTTTSHINREQTSASAYGSPHISRQQATTSNTNRENTSANVYGKTANIGNSQDIDKAWKMMKIAKATQATQRDSKSDNFLNSPGKRNFVQDAVNYPSKANVLKGTEKLQSGSSNCNGKPRVGEITLGTGSDDRCFTLYQSQWSQSDFNQTPDAHKVTDLQGPRWKGDLAQQLVSSGTSTRSNFQESMVNPGSVSCSQSCVSTPPSKKQINFSTSNIEANSEEVNGNKMDGNLTMNNDRAKSNSSSNSKSLDKINLSLPSRERHFDNRKCDLGTHVCGSLMKTNGLADNSSKSEIQSLVKLNLKLLSRDQQLGAARFKEVARIATHTILAACGLEHSKSSARSFPSSVCQHSEQIKQHRKSKLMPSSCRECFYTFVQIVVNSVMTEKIYSSQL</sequence>
<feature type="region of interest" description="Disordered" evidence="5">
    <location>
        <begin position="555"/>
        <end position="614"/>
    </location>
</feature>
<dbReference type="SUPFAM" id="SSF57850">
    <property type="entry name" value="RING/U-box"/>
    <property type="match status" value="1"/>
</dbReference>
<dbReference type="SUPFAM" id="SSF57903">
    <property type="entry name" value="FYVE/PHD zinc finger"/>
    <property type="match status" value="1"/>
</dbReference>
<feature type="compositionally biased region" description="Polar residues" evidence="5">
    <location>
        <begin position="274"/>
        <end position="289"/>
    </location>
</feature>
<dbReference type="InterPro" id="IPR001965">
    <property type="entry name" value="Znf_PHD"/>
</dbReference>
<gene>
    <name evidence="8" type="ORF">C4D60_Mb03t10070</name>
</gene>
<dbReference type="Gene3D" id="3.30.40.10">
    <property type="entry name" value="Zinc/RING finger domain, C3HC4 (zinc finger)"/>
    <property type="match status" value="2"/>
</dbReference>
<dbReference type="PANTHER" id="PTHR47177">
    <property type="entry name" value="F18C1.6 PROTEIN"/>
    <property type="match status" value="1"/>
</dbReference>
<dbReference type="InterPro" id="IPR058746">
    <property type="entry name" value="Znf_RING-type_Topors"/>
</dbReference>
<dbReference type="Proteomes" id="UP000317650">
    <property type="component" value="Chromosome 3"/>
</dbReference>
<dbReference type="STRING" id="52838.A0A4S8J8W9"/>
<evidence type="ECO:0000256" key="1">
    <source>
        <dbReference type="ARBA" id="ARBA00022723"/>
    </source>
</evidence>
<dbReference type="SMART" id="SM00184">
    <property type="entry name" value="RING"/>
    <property type="match status" value="2"/>
</dbReference>
<evidence type="ECO:0000259" key="6">
    <source>
        <dbReference type="PROSITE" id="PS50016"/>
    </source>
</evidence>
<dbReference type="Pfam" id="PF13639">
    <property type="entry name" value="zf-RING_2"/>
    <property type="match status" value="1"/>
</dbReference>
<evidence type="ECO:0000259" key="7">
    <source>
        <dbReference type="PROSITE" id="PS50089"/>
    </source>
</evidence>
<feature type="domain" description="RING-type" evidence="7">
    <location>
        <begin position="62"/>
        <end position="103"/>
    </location>
</feature>
<dbReference type="Pfam" id="PF00628">
    <property type="entry name" value="PHD"/>
    <property type="match status" value="1"/>
</dbReference>
<dbReference type="InterPro" id="IPR001841">
    <property type="entry name" value="Znf_RING"/>
</dbReference>
<feature type="compositionally biased region" description="Polar residues" evidence="5">
    <location>
        <begin position="256"/>
        <end position="266"/>
    </location>
</feature>
<dbReference type="InterPro" id="IPR013083">
    <property type="entry name" value="Znf_RING/FYVE/PHD"/>
</dbReference>
<dbReference type="InterPro" id="IPR011011">
    <property type="entry name" value="Znf_FYVE_PHD"/>
</dbReference>
<evidence type="ECO:0000313" key="8">
    <source>
        <dbReference type="EMBL" id="THU58050.1"/>
    </source>
</evidence>
<feature type="region of interest" description="Disordered" evidence="5">
    <location>
        <begin position="256"/>
        <end position="289"/>
    </location>
</feature>
<name>A0A4S8J8W9_MUSBA</name>
<feature type="compositionally biased region" description="Polar residues" evidence="5">
    <location>
        <begin position="351"/>
        <end position="399"/>
    </location>
</feature>
<evidence type="ECO:0000256" key="4">
    <source>
        <dbReference type="PROSITE-ProRule" id="PRU00175"/>
    </source>
</evidence>